<sequence>MDPVVLCPQTLWLEIPTAALDLELRAFSHAGARWNAYLNRLAQMAVLAWIQEDFEPGARVWPSVDALANFHEFLNGTAITCGPMRLVCIPTEQVDREEVRIPREWVDIPEWAADYYLPVEVDCERELVGVWGYISHARLLKCAQRDAADRTYCLAGCDIHPELYTIWTAQQLKVPLQSRPAPLRSLSLTHARSLIERLGRAEVTFPRLEVPFEECWAPLVGHGGWRQQLYEQRVGLPGQWSIGEWLRRGVSELGHSQGWQLRTAQAGGRSSHQMAGRTLVRQMVVAGQPYELRIYPLYEEQEYIWRFELRNLAGRIPGGLKLRLLTEDLQPFTNNEDVAQTAVDELYIDVRLEPGDGLVWEVEPQPLDYDREVLIF</sequence>
<keyword evidence="2" id="KW-1185">Reference proteome</keyword>
<dbReference type="InterPro" id="IPR014951">
    <property type="entry name" value="DUF1822"/>
</dbReference>
<dbReference type="Proteomes" id="UP001054846">
    <property type="component" value="Chromosome"/>
</dbReference>
<protein>
    <submittedName>
        <fullName evidence="1">DUF1822 family protein</fullName>
    </submittedName>
</protein>
<evidence type="ECO:0000313" key="2">
    <source>
        <dbReference type="Proteomes" id="UP001054846"/>
    </source>
</evidence>
<reference evidence="1 2" key="1">
    <citation type="journal article" date="2021" name="Genome Biol. Evol.">
        <title>Complete Genome Sequencing of a Novel Gloeobacter Species from a Waterfall Cave in Mexico.</title>
        <authorList>
            <person name="Saw J.H."/>
            <person name="Cardona T."/>
            <person name="Montejano G."/>
        </authorList>
    </citation>
    <scope>NUCLEOTIDE SEQUENCE [LARGE SCALE GENOMIC DNA]</scope>
    <source>
        <strain evidence="1">MG652769</strain>
    </source>
</reference>
<organism evidence="1 2">
    <name type="scientific">Gloeobacter morelensis MG652769</name>
    <dbReference type="NCBI Taxonomy" id="2781736"/>
    <lineage>
        <taxon>Bacteria</taxon>
        <taxon>Bacillati</taxon>
        <taxon>Cyanobacteriota</taxon>
        <taxon>Cyanophyceae</taxon>
        <taxon>Gloeobacterales</taxon>
        <taxon>Gloeobacteraceae</taxon>
        <taxon>Gloeobacter</taxon>
        <taxon>Gloeobacter morelensis</taxon>
    </lineage>
</organism>
<evidence type="ECO:0000313" key="1">
    <source>
        <dbReference type="EMBL" id="UFP96944.1"/>
    </source>
</evidence>
<proteinExistence type="predicted"/>
<accession>A0ABY3PTU6</accession>
<dbReference type="Pfam" id="PF08852">
    <property type="entry name" value="DUF1822"/>
    <property type="match status" value="1"/>
</dbReference>
<dbReference type="EMBL" id="CP063845">
    <property type="protein sequence ID" value="UFP96944.1"/>
    <property type="molecule type" value="Genomic_DNA"/>
</dbReference>
<gene>
    <name evidence="1" type="ORF">ISF26_08170</name>
</gene>
<name>A0ABY3PTU6_9CYAN</name>